<feature type="domain" description="RNase H type-1" evidence="1">
    <location>
        <begin position="2"/>
        <end position="80"/>
    </location>
</feature>
<accession>A0A6J5XYQ4</accession>
<dbReference type="InterPro" id="IPR036397">
    <property type="entry name" value="RNaseH_sf"/>
</dbReference>
<gene>
    <name evidence="2" type="ORF">ORAREDHAP_LOCUS44149</name>
</gene>
<dbReference type="GO" id="GO:0004523">
    <property type="term" value="F:RNA-DNA hybrid ribonuclease activity"/>
    <property type="evidence" value="ECO:0007669"/>
    <property type="project" value="InterPro"/>
</dbReference>
<sequence length="83" mass="9518">MHAKLIALREGLAYVGKWSSLVCHIEWDSQGVLHSVQQGQADLSHLRCLIEDCKALWAKQEIVHLRYMERNANEVATCYAMYS</sequence>
<dbReference type="EMBL" id="CAEKKB010000007">
    <property type="protein sequence ID" value="CAB4317382.1"/>
    <property type="molecule type" value="Genomic_DNA"/>
</dbReference>
<proteinExistence type="predicted"/>
<name>A0A6J5XYQ4_PRUAR</name>
<keyword evidence="3" id="KW-1185">Reference proteome</keyword>
<evidence type="ECO:0000259" key="1">
    <source>
        <dbReference type="Pfam" id="PF13456"/>
    </source>
</evidence>
<evidence type="ECO:0000313" key="2">
    <source>
        <dbReference type="EMBL" id="CAB4317382.1"/>
    </source>
</evidence>
<protein>
    <recommendedName>
        <fullName evidence="1">RNase H type-1 domain-containing protein</fullName>
    </recommendedName>
</protein>
<evidence type="ECO:0000313" key="3">
    <source>
        <dbReference type="Proteomes" id="UP000507245"/>
    </source>
</evidence>
<dbReference type="Gene3D" id="3.30.420.10">
    <property type="entry name" value="Ribonuclease H-like superfamily/Ribonuclease H"/>
    <property type="match status" value="1"/>
</dbReference>
<organism evidence="2 3">
    <name type="scientific">Prunus armeniaca</name>
    <name type="common">Apricot</name>
    <name type="synonym">Armeniaca vulgaris</name>
    <dbReference type="NCBI Taxonomy" id="36596"/>
    <lineage>
        <taxon>Eukaryota</taxon>
        <taxon>Viridiplantae</taxon>
        <taxon>Streptophyta</taxon>
        <taxon>Embryophyta</taxon>
        <taxon>Tracheophyta</taxon>
        <taxon>Spermatophyta</taxon>
        <taxon>Magnoliopsida</taxon>
        <taxon>eudicotyledons</taxon>
        <taxon>Gunneridae</taxon>
        <taxon>Pentapetalae</taxon>
        <taxon>rosids</taxon>
        <taxon>fabids</taxon>
        <taxon>Rosales</taxon>
        <taxon>Rosaceae</taxon>
        <taxon>Amygdaloideae</taxon>
        <taxon>Amygdaleae</taxon>
        <taxon>Prunus</taxon>
    </lineage>
</organism>
<dbReference type="Proteomes" id="UP000507245">
    <property type="component" value="Unassembled WGS sequence"/>
</dbReference>
<dbReference type="GO" id="GO:0003676">
    <property type="term" value="F:nucleic acid binding"/>
    <property type="evidence" value="ECO:0007669"/>
    <property type="project" value="InterPro"/>
</dbReference>
<reference evidence="3" key="1">
    <citation type="journal article" date="2020" name="Genome Biol.">
        <title>Gamete binning: chromosome-level and haplotype-resolved genome assembly enabled by high-throughput single-cell sequencing of gamete genomes.</title>
        <authorList>
            <person name="Campoy J.A."/>
            <person name="Sun H."/>
            <person name="Goel M."/>
            <person name="Jiao W.-B."/>
            <person name="Folz-Donahue K."/>
            <person name="Wang N."/>
            <person name="Rubio M."/>
            <person name="Liu C."/>
            <person name="Kukat C."/>
            <person name="Ruiz D."/>
            <person name="Huettel B."/>
            <person name="Schneeberger K."/>
        </authorList>
    </citation>
    <scope>NUCLEOTIDE SEQUENCE [LARGE SCALE GENOMIC DNA]</scope>
    <source>
        <strain evidence="3">cv. Rojo Pasion</strain>
    </source>
</reference>
<dbReference type="AlphaFoldDB" id="A0A6J5XYQ4"/>
<dbReference type="Pfam" id="PF13456">
    <property type="entry name" value="RVT_3"/>
    <property type="match status" value="1"/>
</dbReference>
<dbReference type="InterPro" id="IPR002156">
    <property type="entry name" value="RNaseH_domain"/>
</dbReference>
<dbReference type="OrthoDB" id="1747175at2759"/>